<gene>
    <name evidence="2" type="ORF">DCCM_2205</name>
</gene>
<reference evidence="3" key="1">
    <citation type="submission" date="2018-02" db="EMBL/GenBank/DDBJ databases">
        <title>Genome sequence of Desulfocucumis palustris strain NAW-5.</title>
        <authorList>
            <person name="Watanabe M."/>
            <person name="Kojima H."/>
            <person name="Fukui M."/>
        </authorList>
    </citation>
    <scope>NUCLEOTIDE SEQUENCE [LARGE SCALE GENOMIC DNA]</scope>
    <source>
        <strain evidence="3">NAW-5</strain>
    </source>
</reference>
<evidence type="ECO:0000313" key="3">
    <source>
        <dbReference type="Proteomes" id="UP000239549"/>
    </source>
</evidence>
<dbReference type="PANTHER" id="PTHR43394:SF1">
    <property type="entry name" value="ATP-BINDING CASSETTE SUB-FAMILY B MEMBER 10, MITOCHONDRIAL"/>
    <property type="match status" value="1"/>
</dbReference>
<evidence type="ECO:0000313" key="2">
    <source>
        <dbReference type="EMBL" id="GBF33108.1"/>
    </source>
</evidence>
<name>A0A2L2XAB4_9FIRM</name>
<dbReference type="Pfam" id="PF00005">
    <property type="entry name" value="ABC_tran"/>
    <property type="match status" value="1"/>
</dbReference>
<dbReference type="GO" id="GO:0005524">
    <property type="term" value="F:ATP binding"/>
    <property type="evidence" value="ECO:0007669"/>
    <property type="project" value="UniProtKB-KW"/>
</dbReference>
<dbReference type="PANTHER" id="PTHR43394">
    <property type="entry name" value="ATP-DEPENDENT PERMEASE MDL1, MITOCHONDRIAL"/>
    <property type="match status" value="1"/>
</dbReference>
<accession>A0A2L2XAB4</accession>
<dbReference type="Gene3D" id="3.40.50.300">
    <property type="entry name" value="P-loop containing nucleotide triphosphate hydrolases"/>
    <property type="match status" value="1"/>
</dbReference>
<sequence length="107" mass="11461">MGRRGECLSGGQGQAVALVRALLANPLILALDEATSNLDSLTEAVVKQALARLLQGRTGIIITHRYALAELADQIVILKGGVVAASGKHEQVYGQSELYRRLYECSQ</sequence>
<dbReference type="InterPro" id="IPR039421">
    <property type="entry name" value="Type_1_exporter"/>
</dbReference>
<dbReference type="InterPro" id="IPR003439">
    <property type="entry name" value="ABC_transporter-like_ATP-bd"/>
</dbReference>
<dbReference type="GO" id="GO:0015421">
    <property type="term" value="F:ABC-type oligopeptide transporter activity"/>
    <property type="evidence" value="ECO:0007669"/>
    <property type="project" value="TreeGrafter"/>
</dbReference>
<dbReference type="Proteomes" id="UP000239549">
    <property type="component" value="Unassembled WGS sequence"/>
</dbReference>
<dbReference type="SUPFAM" id="SSF52540">
    <property type="entry name" value="P-loop containing nucleoside triphosphate hydrolases"/>
    <property type="match status" value="1"/>
</dbReference>
<dbReference type="EMBL" id="BFAV01000073">
    <property type="protein sequence ID" value="GBF33108.1"/>
    <property type="molecule type" value="Genomic_DNA"/>
</dbReference>
<keyword evidence="2" id="KW-0547">Nucleotide-binding</keyword>
<keyword evidence="2" id="KW-0067">ATP-binding</keyword>
<keyword evidence="3" id="KW-1185">Reference proteome</keyword>
<feature type="domain" description="ABC transporter" evidence="1">
    <location>
        <begin position="3"/>
        <end position="36"/>
    </location>
</feature>
<dbReference type="InterPro" id="IPR027417">
    <property type="entry name" value="P-loop_NTPase"/>
</dbReference>
<organism evidence="2 3">
    <name type="scientific">Desulfocucumis palustris</name>
    <dbReference type="NCBI Taxonomy" id="1898651"/>
    <lineage>
        <taxon>Bacteria</taxon>
        <taxon>Bacillati</taxon>
        <taxon>Bacillota</taxon>
        <taxon>Clostridia</taxon>
        <taxon>Eubacteriales</taxon>
        <taxon>Desulfocucumaceae</taxon>
        <taxon>Desulfocucumis</taxon>
    </lineage>
</organism>
<evidence type="ECO:0000259" key="1">
    <source>
        <dbReference type="Pfam" id="PF00005"/>
    </source>
</evidence>
<dbReference type="GO" id="GO:0016887">
    <property type="term" value="F:ATP hydrolysis activity"/>
    <property type="evidence" value="ECO:0007669"/>
    <property type="project" value="InterPro"/>
</dbReference>
<dbReference type="RefSeq" id="WP_165792029.1">
    <property type="nucleotide sequence ID" value="NZ_BFAV01000073.1"/>
</dbReference>
<dbReference type="AlphaFoldDB" id="A0A2L2XAB4"/>
<protein>
    <submittedName>
        <fullName evidence="2">ABC transporter ATP-binding/permease protein</fullName>
    </submittedName>
</protein>
<proteinExistence type="predicted"/>
<comment type="caution">
    <text evidence="2">The sequence shown here is derived from an EMBL/GenBank/DDBJ whole genome shotgun (WGS) entry which is preliminary data.</text>
</comment>